<dbReference type="KEGG" id="ark:D6B99_07030"/>
<organism evidence="1 2">
    <name type="scientific">Arachidicoccus soli</name>
    <dbReference type="NCBI Taxonomy" id="2341117"/>
    <lineage>
        <taxon>Bacteria</taxon>
        <taxon>Pseudomonadati</taxon>
        <taxon>Bacteroidota</taxon>
        <taxon>Chitinophagia</taxon>
        <taxon>Chitinophagales</taxon>
        <taxon>Chitinophagaceae</taxon>
        <taxon>Arachidicoccus</taxon>
    </lineage>
</organism>
<evidence type="ECO:0000313" key="2">
    <source>
        <dbReference type="Proteomes" id="UP000266118"/>
    </source>
</evidence>
<gene>
    <name evidence="1" type="ORF">D6B99_07030</name>
</gene>
<dbReference type="EMBL" id="CP032489">
    <property type="protein sequence ID" value="AYD47384.1"/>
    <property type="molecule type" value="Genomic_DNA"/>
</dbReference>
<evidence type="ECO:0000313" key="1">
    <source>
        <dbReference type="EMBL" id="AYD47384.1"/>
    </source>
</evidence>
<proteinExistence type="predicted"/>
<dbReference type="RefSeq" id="WP_119986446.1">
    <property type="nucleotide sequence ID" value="NZ_CP032489.1"/>
</dbReference>
<keyword evidence="2" id="KW-1185">Reference proteome</keyword>
<dbReference type="AlphaFoldDB" id="A0A386HQ51"/>
<dbReference type="Proteomes" id="UP000266118">
    <property type="component" value="Chromosome"/>
</dbReference>
<sequence>MKNEAFISKRKKDVTDFLSILSNLSISYDSVDFKNHLPNEFWGYTISNIKFKVDQSALKHISPTGFTNVEVIIELDVESKISEWEKLNDPFCSLNFRSLIRGTNSKTGKVHYLGFHIDRHNGGKTNEIHPLYHLQYVQNSKIKPKEEFDHGETLQLDVPRMMHLPMELILGVSTILSNFSPSTYSKLIENRQFVNLYKDYQEKIWRPYFNSLENFWIKNPMEWDPKLNCPYLV</sequence>
<reference evidence="1 2" key="1">
    <citation type="submission" date="2018-09" db="EMBL/GenBank/DDBJ databases">
        <title>Arachidicoccus sp. nov., a bacterium isolated from soil.</title>
        <authorList>
            <person name="Weon H.-Y."/>
            <person name="Kwon S.-W."/>
            <person name="Lee S.A."/>
        </authorList>
    </citation>
    <scope>NUCLEOTIDE SEQUENCE [LARGE SCALE GENOMIC DNA]</scope>
    <source>
        <strain evidence="1 2">KIS59-12</strain>
    </source>
</reference>
<dbReference type="OrthoDB" id="8481528at2"/>
<protein>
    <submittedName>
        <fullName evidence="1">Uncharacterized protein</fullName>
    </submittedName>
</protein>
<accession>A0A386HQ51</accession>
<name>A0A386HQ51_9BACT</name>